<dbReference type="PANTHER" id="PTHR44086">
    <property type="entry name" value="THIOSULFATE SULFURTRANSFERASE RDL2, MITOCHONDRIAL-RELATED"/>
    <property type="match status" value="1"/>
</dbReference>
<dbReference type="PROSITE" id="PS50206">
    <property type="entry name" value="RHODANESE_3"/>
    <property type="match status" value="1"/>
</dbReference>
<keyword evidence="3" id="KW-1185">Reference proteome</keyword>
<gene>
    <name evidence="2" type="ORF">ACFOJE_08465</name>
</gene>
<dbReference type="Pfam" id="PF00581">
    <property type="entry name" value="Rhodanese"/>
    <property type="match status" value="1"/>
</dbReference>
<evidence type="ECO:0000259" key="1">
    <source>
        <dbReference type="PROSITE" id="PS50206"/>
    </source>
</evidence>
<protein>
    <submittedName>
        <fullName evidence="2">Rhodanese-like domain-containing protein</fullName>
    </submittedName>
</protein>
<reference evidence="3" key="1">
    <citation type="journal article" date="2019" name="Int. J. Syst. Evol. Microbiol.">
        <title>The Global Catalogue of Microorganisms (GCM) 10K type strain sequencing project: providing services to taxonomists for standard genome sequencing and annotation.</title>
        <authorList>
            <consortium name="The Broad Institute Genomics Platform"/>
            <consortium name="The Broad Institute Genome Sequencing Center for Infectious Disease"/>
            <person name="Wu L."/>
            <person name="Ma J."/>
        </authorList>
    </citation>
    <scope>NUCLEOTIDE SEQUENCE [LARGE SCALE GENOMIC DNA]</scope>
    <source>
        <strain evidence="3">KCTC 62195</strain>
    </source>
</reference>
<sequence>MKNAHDLVAAAKARIREIPLSESESAIHAADVLLDVREPDEYRAGHIAGALNIPRGMLEFKMSGTPELGSRDLNILLYCKGGGRAALAAQTLQEMGYLSVSSITGGFDAWAAAGKPVDKPALPSFE</sequence>
<organism evidence="2 3">
    <name type="scientific">Azotobacter bryophylli</name>
    <dbReference type="NCBI Taxonomy" id="1986537"/>
    <lineage>
        <taxon>Bacteria</taxon>
        <taxon>Pseudomonadati</taxon>
        <taxon>Pseudomonadota</taxon>
        <taxon>Gammaproteobacteria</taxon>
        <taxon>Pseudomonadales</taxon>
        <taxon>Pseudomonadaceae</taxon>
        <taxon>Azotobacter</taxon>
    </lineage>
</organism>
<dbReference type="Gene3D" id="3.40.250.10">
    <property type="entry name" value="Rhodanese-like domain"/>
    <property type="match status" value="1"/>
</dbReference>
<dbReference type="Proteomes" id="UP001595457">
    <property type="component" value="Unassembled WGS sequence"/>
</dbReference>
<proteinExistence type="predicted"/>
<dbReference type="InterPro" id="IPR001763">
    <property type="entry name" value="Rhodanese-like_dom"/>
</dbReference>
<dbReference type="PANTHER" id="PTHR44086:SF10">
    <property type="entry name" value="THIOSULFATE SULFURTRANSFERASE_RHODANESE-LIKE DOMAIN-CONTAINING PROTEIN 3"/>
    <property type="match status" value="1"/>
</dbReference>
<accession>A0ABV7AT80</accession>
<name>A0ABV7AT80_9GAMM</name>
<evidence type="ECO:0000313" key="3">
    <source>
        <dbReference type="Proteomes" id="UP001595457"/>
    </source>
</evidence>
<dbReference type="SMART" id="SM00450">
    <property type="entry name" value="RHOD"/>
    <property type="match status" value="1"/>
</dbReference>
<dbReference type="InterPro" id="IPR036873">
    <property type="entry name" value="Rhodanese-like_dom_sf"/>
</dbReference>
<feature type="domain" description="Rhodanese" evidence="1">
    <location>
        <begin position="27"/>
        <end position="119"/>
    </location>
</feature>
<dbReference type="RefSeq" id="WP_377813869.1">
    <property type="nucleotide sequence ID" value="NZ_JBHRSJ010000012.1"/>
</dbReference>
<dbReference type="EMBL" id="JBHRSJ010000012">
    <property type="protein sequence ID" value="MFC2972243.1"/>
    <property type="molecule type" value="Genomic_DNA"/>
</dbReference>
<dbReference type="SUPFAM" id="SSF52821">
    <property type="entry name" value="Rhodanese/Cell cycle control phosphatase"/>
    <property type="match status" value="1"/>
</dbReference>
<comment type="caution">
    <text evidence="2">The sequence shown here is derived from an EMBL/GenBank/DDBJ whole genome shotgun (WGS) entry which is preliminary data.</text>
</comment>
<evidence type="ECO:0000313" key="2">
    <source>
        <dbReference type="EMBL" id="MFC2972243.1"/>
    </source>
</evidence>